<dbReference type="PANTHER" id="PTHR33154">
    <property type="entry name" value="TRANSCRIPTIONAL REGULATOR, ARSR FAMILY"/>
    <property type="match status" value="1"/>
</dbReference>
<dbReference type="SUPFAM" id="SSF46785">
    <property type="entry name" value="Winged helix' DNA-binding domain"/>
    <property type="match status" value="1"/>
</dbReference>
<dbReference type="InterPro" id="IPR051081">
    <property type="entry name" value="HTH_MetalResp_TranReg"/>
</dbReference>
<keyword evidence="2" id="KW-0805">Transcription regulation</keyword>
<dbReference type="RefSeq" id="WP_344807234.1">
    <property type="nucleotide sequence ID" value="NZ_BAABBO010000011.1"/>
</dbReference>
<dbReference type="Pfam" id="PF01022">
    <property type="entry name" value="HTH_5"/>
    <property type="match status" value="1"/>
</dbReference>
<evidence type="ECO:0000313" key="7">
    <source>
        <dbReference type="Proteomes" id="UP001501337"/>
    </source>
</evidence>
<evidence type="ECO:0000256" key="3">
    <source>
        <dbReference type="ARBA" id="ARBA00023125"/>
    </source>
</evidence>
<evidence type="ECO:0000313" key="6">
    <source>
        <dbReference type="EMBL" id="GAA3967942.1"/>
    </source>
</evidence>
<reference evidence="7" key="1">
    <citation type="journal article" date="2019" name="Int. J. Syst. Evol. Microbiol.">
        <title>The Global Catalogue of Microorganisms (GCM) 10K type strain sequencing project: providing services to taxonomists for standard genome sequencing and annotation.</title>
        <authorList>
            <consortium name="The Broad Institute Genomics Platform"/>
            <consortium name="The Broad Institute Genome Sequencing Center for Infectious Disease"/>
            <person name="Wu L."/>
            <person name="Ma J."/>
        </authorList>
    </citation>
    <scope>NUCLEOTIDE SEQUENCE [LARGE SCALE GENOMIC DNA]</scope>
    <source>
        <strain evidence="7">JCM 17555</strain>
    </source>
</reference>
<evidence type="ECO:0000256" key="2">
    <source>
        <dbReference type="ARBA" id="ARBA00023015"/>
    </source>
</evidence>
<proteinExistence type="predicted"/>
<dbReference type="InterPro" id="IPR036390">
    <property type="entry name" value="WH_DNA-bd_sf"/>
</dbReference>
<dbReference type="Proteomes" id="UP001501337">
    <property type="component" value="Unassembled WGS sequence"/>
</dbReference>
<dbReference type="NCBIfam" id="NF033788">
    <property type="entry name" value="HTH_metalloreg"/>
    <property type="match status" value="1"/>
</dbReference>
<evidence type="ECO:0000256" key="1">
    <source>
        <dbReference type="ARBA" id="ARBA00022849"/>
    </source>
</evidence>
<keyword evidence="4" id="KW-0804">Transcription</keyword>
<organism evidence="6 7">
    <name type="scientific">Allohahella marinimesophila</name>
    <dbReference type="NCBI Taxonomy" id="1054972"/>
    <lineage>
        <taxon>Bacteria</taxon>
        <taxon>Pseudomonadati</taxon>
        <taxon>Pseudomonadota</taxon>
        <taxon>Gammaproteobacteria</taxon>
        <taxon>Oceanospirillales</taxon>
        <taxon>Hahellaceae</taxon>
        <taxon>Allohahella</taxon>
    </lineage>
</organism>
<dbReference type="PROSITE" id="PS50987">
    <property type="entry name" value="HTH_ARSR_2"/>
    <property type="match status" value="1"/>
</dbReference>
<evidence type="ECO:0000259" key="5">
    <source>
        <dbReference type="PROSITE" id="PS50987"/>
    </source>
</evidence>
<accession>A0ABP7PM12</accession>
<dbReference type="CDD" id="cd00090">
    <property type="entry name" value="HTH_ARSR"/>
    <property type="match status" value="1"/>
</dbReference>
<dbReference type="InterPro" id="IPR036388">
    <property type="entry name" value="WH-like_DNA-bd_sf"/>
</dbReference>
<dbReference type="Gene3D" id="1.10.10.10">
    <property type="entry name" value="Winged helix-like DNA-binding domain superfamily/Winged helix DNA-binding domain"/>
    <property type="match status" value="1"/>
</dbReference>
<dbReference type="EMBL" id="BAABBO010000011">
    <property type="protein sequence ID" value="GAA3967942.1"/>
    <property type="molecule type" value="Genomic_DNA"/>
</dbReference>
<evidence type="ECO:0000256" key="4">
    <source>
        <dbReference type="ARBA" id="ARBA00023163"/>
    </source>
</evidence>
<dbReference type="PRINTS" id="PR00778">
    <property type="entry name" value="HTHARSR"/>
</dbReference>
<keyword evidence="3" id="KW-0238">DNA-binding</keyword>
<dbReference type="PANTHER" id="PTHR33154:SF18">
    <property type="entry name" value="ARSENICAL RESISTANCE OPERON REPRESSOR"/>
    <property type="match status" value="1"/>
</dbReference>
<name>A0ABP7PM12_9GAMM</name>
<protein>
    <recommendedName>
        <fullName evidence="5">HTH arsR-type domain-containing protein</fullName>
    </recommendedName>
</protein>
<comment type="caution">
    <text evidence="6">The sequence shown here is derived from an EMBL/GenBank/DDBJ whole genome shotgun (WGS) entry which is preliminary data.</text>
</comment>
<dbReference type="InterPro" id="IPR011991">
    <property type="entry name" value="ArsR-like_HTH"/>
</dbReference>
<dbReference type="InterPro" id="IPR001845">
    <property type="entry name" value="HTH_ArsR_DNA-bd_dom"/>
</dbReference>
<gene>
    <name evidence="6" type="ORF">GCM10022278_27110</name>
</gene>
<keyword evidence="1" id="KW-0059">Arsenical resistance</keyword>
<sequence>MCAPAQQIAWDFPDPVLSGRHATFALTLKQLKDRLNLFTLVHQKATGLKTTEYNPVTIIRTLGDELRLAIMMLVRDQKRLCVYELTTALNSSQPKVSRHLATLREAGLLEMERQAQWTYCKLSPDMPQWVMNALEHTSASSRSMIERELERLGAMTDRPEQLAPA</sequence>
<dbReference type="SMART" id="SM00418">
    <property type="entry name" value="HTH_ARSR"/>
    <property type="match status" value="1"/>
</dbReference>
<keyword evidence="7" id="KW-1185">Reference proteome</keyword>
<feature type="domain" description="HTH arsR-type" evidence="5">
    <location>
        <begin position="48"/>
        <end position="141"/>
    </location>
</feature>